<name>A0A8S1F9X0_9PELO</name>
<comment type="caution">
    <text evidence="2">The sequence shown here is derived from an EMBL/GenBank/DDBJ whole genome shotgun (WGS) entry which is preliminary data.</text>
</comment>
<dbReference type="OrthoDB" id="5793750at2759"/>
<feature type="compositionally biased region" description="Basic and acidic residues" evidence="1">
    <location>
        <begin position="247"/>
        <end position="256"/>
    </location>
</feature>
<evidence type="ECO:0000256" key="1">
    <source>
        <dbReference type="SAM" id="MobiDB-lite"/>
    </source>
</evidence>
<proteinExistence type="predicted"/>
<keyword evidence="3" id="KW-1185">Reference proteome</keyword>
<evidence type="ECO:0000313" key="2">
    <source>
        <dbReference type="EMBL" id="CAB3410624.1"/>
    </source>
</evidence>
<organism evidence="2 3">
    <name type="scientific">Caenorhabditis bovis</name>
    <dbReference type="NCBI Taxonomy" id="2654633"/>
    <lineage>
        <taxon>Eukaryota</taxon>
        <taxon>Metazoa</taxon>
        <taxon>Ecdysozoa</taxon>
        <taxon>Nematoda</taxon>
        <taxon>Chromadorea</taxon>
        <taxon>Rhabditida</taxon>
        <taxon>Rhabditina</taxon>
        <taxon>Rhabditomorpha</taxon>
        <taxon>Rhabditoidea</taxon>
        <taxon>Rhabditidae</taxon>
        <taxon>Peloderinae</taxon>
        <taxon>Caenorhabditis</taxon>
    </lineage>
</organism>
<feature type="compositionally biased region" description="Basic and acidic residues" evidence="1">
    <location>
        <begin position="212"/>
        <end position="239"/>
    </location>
</feature>
<feature type="region of interest" description="Disordered" evidence="1">
    <location>
        <begin position="212"/>
        <end position="262"/>
    </location>
</feature>
<dbReference type="AlphaFoldDB" id="A0A8S1F9X0"/>
<dbReference type="EMBL" id="CADEPM010000011">
    <property type="protein sequence ID" value="CAB3410624.1"/>
    <property type="molecule type" value="Genomic_DNA"/>
</dbReference>
<evidence type="ECO:0000313" key="3">
    <source>
        <dbReference type="Proteomes" id="UP000494206"/>
    </source>
</evidence>
<accession>A0A8S1F9X0</accession>
<reference evidence="2 3" key="1">
    <citation type="submission" date="2020-04" db="EMBL/GenBank/DDBJ databases">
        <authorList>
            <person name="Laetsch R D."/>
            <person name="Stevens L."/>
            <person name="Kumar S."/>
            <person name="Blaxter L. M."/>
        </authorList>
    </citation>
    <scope>NUCLEOTIDE SEQUENCE [LARGE SCALE GENOMIC DNA]</scope>
</reference>
<sequence length="262" mass="30094">MSSNDILKDAFNATVSRNYEKAVAVIRNAVAKTSHSFSVDQLELIDHVYACILNTSHYDESLIAVCWEWIEAIERQPRTVDSRAVSSSQLSIYYAYHTICRVQERMPKRSNYTQVRTETWIKITHSFSYLWAAATQLWKPYELDRLDILCSWSYLCLQFADVFNEEVLNVIEASKDNAKSILNTSVIIENSHQANQRVLTIERNLRDSRAMAEKMGRKLSKNENAENKDNVGEHEHSDHDDDDDEAPEAKKSRTDDNAAADI</sequence>
<protein>
    <submittedName>
        <fullName evidence="2">Uncharacterized protein</fullName>
    </submittedName>
</protein>
<gene>
    <name evidence="2" type="ORF">CBOVIS_LOCUS12126</name>
</gene>
<dbReference type="Proteomes" id="UP000494206">
    <property type="component" value="Unassembled WGS sequence"/>
</dbReference>